<dbReference type="AlphaFoldDB" id="A0A7L3BI47"/>
<evidence type="ECO:0000256" key="1">
    <source>
        <dbReference type="ARBA" id="ARBA00023157"/>
    </source>
</evidence>
<sequence>IASFQSVKKNILCFHLFSFFHRDPNHLSVPYHYYEPLGPDECTMYISHERGRKGSHHRFITEKRVFENWARTFNIHFFQPDWKPE</sequence>
<feature type="non-terminal residue" evidence="2">
    <location>
        <position position="1"/>
    </location>
</feature>
<feature type="non-terminal residue" evidence="2">
    <location>
        <position position="85"/>
    </location>
</feature>
<organism evidence="2 3">
    <name type="scientific">Syrrhaptes paradoxus</name>
    <name type="common">Pallas's sandgrouse</name>
    <dbReference type="NCBI Taxonomy" id="302527"/>
    <lineage>
        <taxon>Eukaryota</taxon>
        <taxon>Metazoa</taxon>
        <taxon>Chordata</taxon>
        <taxon>Craniata</taxon>
        <taxon>Vertebrata</taxon>
        <taxon>Euteleostomi</taxon>
        <taxon>Archelosauria</taxon>
        <taxon>Archosauria</taxon>
        <taxon>Dinosauria</taxon>
        <taxon>Saurischia</taxon>
        <taxon>Theropoda</taxon>
        <taxon>Coelurosauria</taxon>
        <taxon>Aves</taxon>
        <taxon>Neognathae</taxon>
        <taxon>Neoaves</taxon>
        <taxon>Columbimorphae</taxon>
        <taxon>Pterocliformes</taxon>
        <taxon>Pteroclidae</taxon>
        <taxon>Syrrhaptes</taxon>
    </lineage>
</organism>
<dbReference type="GO" id="GO:0001574">
    <property type="term" value="P:ganglioside biosynthetic process"/>
    <property type="evidence" value="ECO:0007669"/>
    <property type="project" value="TreeGrafter"/>
</dbReference>
<dbReference type="InterPro" id="IPR038578">
    <property type="entry name" value="GT29-like_sf"/>
</dbReference>
<keyword evidence="3" id="KW-1185">Reference proteome</keyword>
<dbReference type="GO" id="GO:0009311">
    <property type="term" value="P:oligosaccharide metabolic process"/>
    <property type="evidence" value="ECO:0007669"/>
    <property type="project" value="TreeGrafter"/>
</dbReference>
<dbReference type="GO" id="GO:0016020">
    <property type="term" value="C:membrane"/>
    <property type="evidence" value="ECO:0007669"/>
    <property type="project" value="GOC"/>
</dbReference>
<accession>A0A7L3BI47</accession>
<protein>
    <submittedName>
        <fullName evidence="2">SIA7E sialyltransferase</fullName>
    </submittedName>
</protein>
<evidence type="ECO:0000313" key="2">
    <source>
        <dbReference type="EMBL" id="NXT30656.1"/>
    </source>
</evidence>
<dbReference type="PANTHER" id="PTHR45906:SF5">
    <property type="entry name" value="ALPHA-N-ACETYLGALACTOSAMINIDE ALPHA-2,6-SIALYLTRANSFERASE 5"/>
    <property type="match status" value="1"/>
</dbReference>
<dbReference type="Gene3D" id="3.90.1480.20">
    <property type="entry name" value="Glycosyl transferase family 29"/>
    <property type="match status" value="1"/>
</dbReference>
<dbReference type="EMBL" id="VZTO01215111">
    <property type="protein sequence ID" value="NXT30656.1"/>
    <property type="molecule type" value="Genomic_DNA"/>
</dbReference>
<proteinExistence type="predicted"/>
<dbReference type="GO" id="GO:0001665">
    <property type="term" value="F:alpha-N-acetylgalactosaminide alpha-2,6-sialyltransferase activity"/>
    <property type="evidence" value="ECO:0007669"/>
    <property type="project" value="TreeGrafter"/>
</dbReference>
<keyword evidence="1" id="KW-1015">Disulfide bond</keyword>
<comment type="caution">
    <text evidence="2">The sequence shown here is derived from an EMBL/GenBank/DDBJ whole genome shotgun (WGS) entry which is preliminary data.</text>
</comment>
<keyword evidence="2" id="KW-0808">Transferase</keyword>
<dbReference type="PANTHER" id="PTHR45906">
    <property type="entry name" value="ALPHA-N-ACETYL-NEURAMINYL-2,3-BETA-GALACTOSYL-1, 3-N-ACETYL-GALACTOSAMINIDE ALPHA-2,6-SIALYLTRANSFERASE-LIKE"/>
    <property type="match status" value="1"/>
</dbReference>
<keyword evidence="2" id="KW-0328">Glycosyltransferase</keyword>
<name>A0A7L3BI47_9AVES</name>
<reference evidence="2 3" key="1">
    <citation type="submission" date="2019-09" db="EMBL/GenBank/DDBJ databases">
        <title>Bird 10,000 Genomes (B10K) Project - Family phase.</title>
        <authorList>
            <person name="Zhang G."/>
        </authorList>
    </citation>
    <scope>NUCLEOTIDE SEQUENCE [LARGE SCALE GENOMIC DNA]</scope>
    <source>
        <strain evidence="2">B10K-DU-003-42</strain>
        <tissue evidence="2">Mixed tissue sample</tissue>
    </source>
</reference>
<evidence type="ECO:0000313" key="3">
    <source>
        <dbReference type="Proteomes" id="UP000536260"/>
    </source>
</evidence>
<gene>
    <name evidence="2" type="ORF">SYRPAR_R14522</name>
</gene>
<dbReference type="Proteomes" id="UP000536260">
    <property type="component" value="Unassembled WGS sequence"/>
</dbReference>